<dbReference type="SUPFAM" id="SSF49899">
    <property type="entry name" value="Concanavalin A-like lectins/glucanases"/>
    <property type="match status" value="2"/>
</dbReference>
<dbReference type="InterPro" id="IPR042837">
    <property type="entry name" value="PTX3"/>
</dbReference>
<dbReference type="GO" id="GO:0030246">
    <property type="term" value="F:carbohydrate binding"/>
    <property type="evidence" value="ECO:0007669"/>
    <property type="project" value="UniProtKB-KW"/>
</dbReference>
<protein>
    <submittedName>
        <fullName evidence="4">Concanavalin A-like lectin/glucanase superfamily protein</fullName>
    </submittedName>
</protein>
<dbReference type="AlphaFoldDB" id="A0A543AZL8"/>
<keyword evidence="5" id="KW-1185">Reference proteome</keyword>
<dbReference type="PANTHER" id="PTHR46943:SF1">
    <property type="entry name" value="PENTRAXIN-RELATED PROTEIN PTX3"/>
    <property type="match status" value="1"/>
</dbReference>
<dbReference type="Pfam" id="PF13385">
    <property type="entry name" value="Laminin_G_3"/>
    <property type="match status" value="2"/>
</dbReference>
<reference evidence="4 5" key="1">
    <citation type="submission" date="2019-06" db="EMBL/GenBank/DDBJ databases">
        <title>Sequencing the genomes of 1000 actinobacteria strains.</title>
        <authorList>
            <person name="Klenk H.-P."/>
        </authorList>
    </citation>
    <scope>NUCLEOTIDE SEQUENCE [LARGE SCALE GENOMIC DNA]</scope>
    <source>
        <strain evidence="4 5">DSM 45928</strain>
    </source>
</reference>
<dbReference type="InterPro" id="IPR006558">
    <property type="entry name" value="LamG-like"/>
</dbReference>
<dbReference type="Proteomes" id="UP000317043">
    <property type="component" value="Unassembled WGS sequence"/>
</dbReference>
<accession>A0A543AZL8</accession>
<evidence type="ECO:0000313" key="4">
    <source>
        <dbReference type="EMBL" id="TQL78027.1"/>
    </source>
</evidence>
<feature type="domain" description="LamG-like jellyroll fold" evidence="3">
    <location>
        <begin position="780"/>
        <end position="921"/>
    </location>
</feature>
<dbReference type="PANTHER" id="PTHR46943">
    <property type="entry name" value="PENTRAXIN-RELATED PROTEIN PTX3"/>
    <property type="match status" value="1"/>
</dbReference>
<dbReference type="SMART" id="SM00560">
    <property type="entry name" value="LamGL"/>
    <property type="match status" value="2"/>
</dbReference>
<proteinExistence type="predicted"/>
<feature type="domain" description="LamG-like jellyroll fold" evidence="3">
    <location>
        <begin position="990"/>
        <end position="1132"/>
    </location>
</feature>
<evidence type="ECO:0000259" key="3">
    <source>
        <dbReference type="SMART" id="SM00560"/>
    </source>
</evidence>
<dbReference type="GO" id="GO:0006955">
    <property type="term" value="P:immune response"/>
    <property type="evidence" value="ECO:0007669"/>
    <property type="project" value="InterPro"/>
</dbReference>
<comment type="caution">
    <text evidence="4">The sequence shown here is derived from an EMBL/GenBank/DDBJ whole genome shotgun (WGS) entry which is preliminary data.</text>
</comment>
<dbReference type="InParanoid" id="A0A543AZL8"/>
<dbReference type="NCBIfam" id="NF033679">
    <property type="entry name" value="DNRLRE_dom"/>
    <property type="match status" value="1"/>
</dbReference>
<evidence type="ECO:0000313" key="5">
    <source>
        <dbReference type="Proteomes" id="UP000317043"/>
    </source>
</evidence>
<dbReference type="InterPro" id="IPR013320">
    <property type="entry name" value="ConA-like_dom_sf"/>
</dbReference>
<evidence type="ECO:0000256" key="2">
    <source>
        <dbReference type="ARBA" id="ARBA00023157"/>
    </source>
</evidence>
<name>A0A543AZL8_9ACTN</name>
<dbReference type="EMBL" id="VFOW01000001">
    <property type="protein sequence ID" value="TQL78027.1"/>
    <property type="molecule type" value="Genomic_DNA"/>
</dbReference>
<dbReference type="Gene3D" id="2.60.120.200">
    <property type="match status" value="2"/>
</dbReference>
<organism evidence="4 5">
    <name type="scientific">Stackebrandtia endophytica</name>
    <dbReference type="NCBI Taxonomy" id="1496996"/>
    <lineage>
        <taxon>Bacteria</taxon>
        <taxon>Bacillati</taxon>
        <taxon>Actinomycetota</taxon>
        <taxon>Actinomycetes</taxon>
        <taxon>Glycomycetales</taxon>
        <taxon>Glycomycetaceae</taxon>
        <taxon>Stackebrandtia</taxon>
    </lineage>
</organism>
<sequence length="1148" mass="123472">MLCGALLPLDVPVTPVAARRRLSVKNLVLALAGGAMLAPLLVVTTPDGAHADPASSCPDDDQPMVSGEAMATRLAIECAVEVEVVEESTEFGGVFAQPDGEMILRIGAEPYRARDESGRWAEIDTDLVVNADGSLSPENTLTDVVFSGGGDDPFATLNQDGKTLGLRWVDALPQPVVSGNEATYPGVLPDVDLVVRALPDGFSHDFVVHTAAAAANPQLARIDMVVEHNGLDLSVAANGAIEVTDADTGEQFSVAPTPMMWDTPTTGVQTFASSTAAEQQVAELGVEFVGDVLTLTPDTEILTGDDTQYPVIIDPIWSGKKRDGEWGMVWSNFPGQISWKGSSPALGNGSNNGDAGAGQTCDSYTQLNCDSIPYRIRSFFRMNTEPVTRNANRQVLSANFKILQKHSASCSAGKARLWRTAQITASHSWNNQPSWLSDTADSAANANNGGSCGGNKYAKFDVTSIVKKVATSQNYSVTFGLRAVNESPSPALAQWRRYDSSTAVLEISYNSYAQVPTNVDTHGKGCSTDPANPLTFTTGSVKFTGIPRDPDGKVYPQFRVREATGDVNIRSYQPPATATSGKAFTWTANPPLADGDYRWRMRSGDNYAKSDQPYSSYTAYCYFTVDTEPPAQPEAILLDDDPVLGESVSFELTGPIDTQEFHYSLTHGPSQRVTATNGKATISVTPPTTTIDHILQVWVRDESGNESRRFDLLFTTRLPGEISWWPLAGDGADLGPGGNDLEIPETAEWVDDSFGQWQSAMQLDGERCASSLGSVVDTARSFTVSAWVKLDNKDSDKVVVSQAGINQSAFYLQYRQETDAWHFGVPGADEPEVVSWAVAKSSVPAQLGTWTHVTGTMDATNRMVQIYVDGILRGEAAMSFQPWASDGETWVGCSASSSGTWFPFTGAVHDVRLFDGVVTVEQAGAIAATPAAYWSLDATGVDSIGGNNLTFHGDHEWVPNRDDRPETAYGLELGNGGHAVAENVSVRSDESFTVMAWVNLNSKYDTQSIVSQSGEMRSAFKLEYGGNSDRFIFSMAQNDSDLPKWNHAYSETSPQIGQWYHITGVYDAAANRMHLYVNGMLESTTISSTEPWHGDGFTFIGAAGNSTDGAVNNFADAVIDDVAIYTGILDERRIRMAGCDPIATGCVP</sequence>
<keyword evidence="1" id="KW-0732">Signal</keyword>
<keyword evidence="4" id="KW-0430">Lectin</keyword>
<gene>
    <name evidence="4" type="ORF">FB566_3602</name>
</gene>
<evidence type="ECO:0000256" key="1">
    <source>
        <dbReference type="ARBA" id="ARBA00022729"/>
    </source>
</evidence>
<keyword evidence="2" id="KW-1015">Disulfide bond</keyword>